<dbReference type="OrthoDB" id="10015991at2"/>
<evidence type="ECO:0000313" key="1">
    <source>
        <dbReference type="EMBL" id="SHJ26935.1"/>
    </source>
</evidence>
<organism evidence="1 2">
    <name type="scientific">Aequorivita viscosa</name>
    <dbReference type="NCBI Taxonomy" id="797419"/>
    <lineage>
        <taxon>Bacteria</taxon>
        <taxon>Pseudomonadati</taxon>
        <taxon>Bacteroidota</taxon>
        <taxon>Flavobacteriia</taxon>
        <taxon>Flavobacteriales</taxon>
        <taxon>Flavobacteriaceae</taxon>
        <taxon>Aequorivita</taxon>
    </lineage>
</organism>
<sequence>MKKITHTVIMFISMITKTKKSSYYLYYKHYDSIVDKYRNGQYYGNLLKRIKNDKKINSDAEIALVKNKLLNKIGERDVIKKFGKPVFKFNHDNLPNINILLYREKLGKHKVKTEYHFFKNSLFLYSYTFSNLSSNDKSEMLEVIQKKYFNGDSIDFKNEYIADKNSNLILVNNNDLSFSIYYLCDLKTAFDKISEYMDFKKTEAIRKEEFIKKKLYKKL</sequence>
<dbReference type="RefSeq" id="WP_073218226.1">
    <property type="nucleotide sequence ID" value="NZ_FNNS01000013.1"/>
</dbReference>
<reference evidence="2" key="1">
    <citation type="submission" date="2016-11" db="EMBL/GenBank/DDBJ databases">
        <authorList>
            <person name="Varghese N."/>
            <person name="Submissions S."/>
        </authorList>
    </citation>
    <scope>NUCLEOTIDE SEQUENCE [LARGE SCALE GENOMIC DNA]</scope>
    <source>
        <strain evidence="2">DSM 26349</strain>
    </source>
</reference>
<accession>A0A1M6HXM3</accession>
<name>A0A1M6HXM3_9FLAO</name>
<evidence type="ECO:0000313" key="2">
    <source>
        <dbReference type="Proteomes" id="UP000184172"/>
    </source>
</evidence>
<proteinExistence type="predicted"/>
<dbReference type="AlphaFoldDB" id="A0A1M6HXM3"/>
<dbReference type="Proteomes" id="UP000184172">
    <property type="component" value="Unassembled WGS sequence"/>
</dbReference>
<dbReference type="EMBL" id="FQYV01000012">
    <property type="protein sequence ID" value="SHJ26935.1"/>
    <property type="molecule type" value="Genomic_DNA"/>
</dbReference>
<protein>
    <submittedName>
        <fullName evidence="1">Uncharacterized protein</fullName>
    </submittedName>
</protein>
<keyword evidence="2" id="KW-1185">Reference proteome</keyword>
<gene>
    <name evidence="1" type="ORF">SAMN04487908_11294</name>
</gene>